<sequence length="146" mass="15362">MGDPSAGPFVASLSGGSIPSAGISATPSALISTIRQATIPSLSPPDNLNSSVEPISSVPPISVPLSSELASSSLTSSAGSSASRLVGQTACEWSGPIRLDGDGQMRVLLFSLNRRALGQMVKVRDSLRRLFFYFLSFGFYFFPILY</sequence>
<name>A0A3S5BRR6_9PLAT</name>
<evidence type="ECO:0000313" key="3">
    <source>
        <dbReference type="Proteomes" id="UP000784294"/>
    </source>
</evidence>
<gene>
    <name evidence="2" type="ORF">PXEA_LOCUS30074</name>
</gene>
<keyword evidence="3" id="KW-1185">Reference proteome</keyword>
<keyword evidence="1" id="KW-0812">Transmembrane</keyword>
<organism evidence="2 3">
    <name type="scientific">Protopolystoma xenopodis</name>
    <dbReference type="NCBI Taxonomy" id="117903"/>
    <lineage>
        <taxon>Eukaryota</taxon>
        <taxon>Metazoa</taxon>
        <taxon>Spiralia</taxon>
        <taxon>Lophotrochozoa</taxon>
        <taxon>Platyhelminthes</taxon>
        <taxon>Monogenea</taxon>
        <taxon>Polyopisthocotylea</taxon>
        <taxon>Polystomatidea</taxon>
        <taxon>Polystomatidae</taxon>
        <taxon>Protopolystoma</taxon>
    </lineage>
</organism>
<proteinExistence type="predicted"/>
<dbReference type="Proteomes" id="UP000784294">
    <property type="component" value="Unassembled WGS sequence"/>
</dbReference>
<accession>A0A3S5BRR6</accession>
<feature type="transmembrane region" description="Helical" evidence="1">
    <location>
        <begin position="130"/>
        <end position="145"/>
    </location>
</feature>
<protein>
    <submittedName>
        <fullName evidence="2">Uncharacterized protein</fullName>
    </submittedName>
</protein>
<reference evidence="2" key="1">
    <citation type="submission" date="2018-11" db="EMBL/GenBank/DDBJ databases">
        <authorList>
            <consortium name="Pathogen Informatics"/>
        </authorList>
    </citation>
    <scope>NUCLEOTIDE SEQUENCE</scope>
</reference>
<keyword evidence="1" id="KW-1133">Transmembrane helix</keyword>
<comment type="caution">
    <text evidence="2">The sequence shown here is derived from an EMBL/GenBank/DDBJ whole genome shotgun (WGS) entry which is preliminary data.</text>
</comment>
<keyword evidence="1" id="KW-0472">Membrane</keyword>
<dbReference type="EMBL" id="CAAALY010252784">
    <property type="protein sequence ID" value="VEL36634.1"/>
    <property type="molecule type" value="Genomic_DNA"/>
</dbReference>
<evidence type="ECO:0000256" key="1">
    <source>
        <dbReference type="SAM" id="Phobius"/>
    </source>
</evidence>
<dbReference type="AlphaFoldDB" id="A0A3S5BRR6"/>
<evidence type="ECO:0000313" key="2">
    <source>
        <dbReference type="EMBL" id="VEL36634.1"/>
    </source>
</evidence>